<dbReference type="InterPro" id="IPR050697">
    <property type="entry name" value="Adenylyl/Guanylyl_Cyclase_3/4"/>
</dbReference>
<protein>
    <recommendedName>
        <fullName evidence="2">Guanylate cyclase domain-containing protein</fullName>
    </recommendedName>
</protein>
<dbReference type="GO" id="GO:0035556">
    <property type="term" value="P:intracellular signal transduction"/>
    <property type="evidence" value="ECO:0007669"/>
    <property type="project" value="InterPro"/>
</dbReference>
<dbReference type="SUPFAM" id="SSF55073">
    <property type="entry name" value="Nucleotide cyclase"/>
    <property type="match status" value="1"/>
</dbReference>
<reference evidence="3" key="1">
    <citation type="submission" date="2018-05" db="EMBL/GenBank/DDBJ databases">
        <authorList>
            <person name="Lanie J.A."/>
            <person name="Ng W.-L."/>
            <person name="Kazmierczak K.M."/>
            <person name="Andrzejewski T.M."/>
            <person name="Davidsen T.M."/>
            <person name="Wayne K.J."/>
            <person name="Tettelin H."/>
            <person name="Glass J.I."/>
            <person name="Rusch D."/>
            <person name="Podicherti R."/>
            <person name="Tsui H.-C.T."/>
            <person name="Winkler M.E."/>
        </authorList>
    </citation>
    <scope>NUCLEOTIDE SEQUENCE</scope>
</reference>
<dbReference type="PANTHER" id="PTHR43081:SF1">
    <property type="entry name" value="ADENYLATE CYCLASE, TERMINAL-DIFFERENTIATION SPECIFIC"/>
    <property type="match status" value="1"/>
</dbReference>
<gene>
    <name evidence="3" type="ORF">METZ01_LOCUS114246</name>
</gene>
<feature type="compositionally biased region" description="Polar residues" evidence="1">
    <location>
        <begin position="635"/>
        <end position="648"/>
    </location>
</feature>
<dbReference type="PROSITE" id="PS50125">
    <property type="entry name" value="GUANYLATE_CYCLASE_2"/>
    <property type="match status" value="1"/>
</dbReference>
<feature type="region of interest" description="Disordered" evidence="1">
    <location>
        <begin position="625"/>
        <end position="648"/>
    </location>
</feature>
<dbReference type="GO" id="GO:0009190">
    <property type="term" value="P:cyclic nucleotide biosynthetic process"/>
    <property type="evidence" value="ECO:0007669"/>
    <property type="project" value="InterPro"/>
</dbReference>
<dbReference type="CDD" id="cd07302">
    <property type="entry name" value="CHD"/>
    <property type="match status" value="1"/>
</dbReference>
<sequence length="821" mass="91321">MPVCNSCGNVTTAAWKFCRYCGSPAQDILSSREIASGLIRQSNDIFVPSEQMQETALVYRMPVGRDADLNGRAIAIEDGQKAVIARAEMEPEVIGPQTYSMSENTSLNGEVSEFFLFRQLRALLDIEVSDILSQDPLPVTVRCSLDVEIEDPATFINKVFVDGSIYTSTYLADWIYSVIENICRDYVASLVIRGFRVDNSRAETLREQITRIGSPEVERFGLRIAGVPEVSISCPIGGANENQLEDLLVSRSGDVGSQITRAGSINTLSDSEMQTLAEETVLSARSRGRAAVWERLLRRVMCTSRISTPTIDELGQMSRESDVDSLIDPEELRDLGQIAEIDGGDPWKSKAFLIRRLRILRDHERANTGLIRDYCLSEERLVLEFQQATRDLDMRWTQDRNRLDFEIEQRREHLISEVGVSSLGHTLSATSDPFKGKPHLRTITSDQEALNRTVESGLRWYEQYRSIGRDDDLKRIQTEVAVERERQSLALERERALLDMRLEESAHAHRQDLEKIDKLSQTDIETLIALSGPEQGELLLQLSRTRALSRFKPDEILSLQAARSPEINEALREILTAITSVGKLDDYELITSGKTGPSSVGGPDQQQQRALNQLIAEALDRVNQGASKVSEPPASMSNRPSGIPSTVSPDGTVTLLFSDIKGSTDITERLGDRSAQELFGVHNSIVRRRLSEFDGYEVKSMGDGFMLAFSSARMGIMCAVAIQRDLQRYNEEEGSEAILVRIGLHTGEVIKEGEDYFGKNVILASRISAVAREDQVLVSSLLKGLVDSLRDFEFGDPMRVDLKGLAGTTVVYPVNYTAGLG</sequence>
<evidence type="ECO:0000259" key="2">
    <source>
        <dbReference type="PROSITE" id="PS50125"/>
    </source>
</evidence>
<dbReference type="InterPro" id="IPR029787">
    <property type="entry name" value="Nucleotide_cyclase"/>
</dbReference>
<dbReference type="Pfam" id="PF00211">
    <property type="entry name" value="Guanylate_cyc"/>
    <property type="match status" value="1"/>
</dbReference>
<dbReference type="Gene3D" id="3.30.70.1230">
    <property type="entry name" value="Nucleotide cyclase"/>
    <property type="match status" value="1"/>
</dbReference>
<proteinExistence type="predicted"/>
<feature type="domain" description="Guanylate cyclase" evidence="2">
    <location>
        <begin position="654"/>
        <end position="768"/>
    </location>
</feature>
<dbReference type="PANTHER" id="PTHR43081">
    <property type="entry name" value="ADENYLATE CYCLASE, TERMINAL-DIFFERENTIATION SPECIFIC-RELATED"/>
    <property type="match status" value="1"/>
</dbReference>
<dbReference type="SUPFAM" id="SSF117892">
    <property type="entry name" value="Band 7/SPFH domain"/>
    <property type="match status" value="1"/>
</dbReference>
<dbReference type="InterPro" id="IPR036013">
    <property type="entry name" value="Band_7/SPFH_dom_sf"/>
</dbReference>
<organism evidence="3">
    <name type="scientific">marine metagenome</name>
    <dbReference type="NCBI Taxonomy" id="408172"/>
    <lineage>
        <taxon>unclassified sequences</taxon>
        <taxon>metagenomes</taxon>
        <taxon>ecological metagenomes</taxon>
    </lineage>
</organism>
<evidence type="ECO:0000313" key="3">
    <source>
        <dbReference type="EMBL" id="SVA61392.1"/>
    </source>
</evidence>
<dbReference type="InterPro" id="IPR001054">
    <property type="entry name" value="A/G_cyclase"/>
</dbReference>
<dbReference type="AlphaFoldDB" id="A0A381XA14"/>
<dbReference type="SMART" id="SM00044">
    <property type="entry name" value="CYCc"/>
    <property type="match status" value="1"/>
</dbReference>
<dbReference type="EMBL" id="UINC01014386">
    <property type="protein sequence ID" value="SVA61392.1"/>
    <property type="molecule type" value="Genomic_DNA"/>
</dbReference>
<accession>A0A381XA14</accession>
<name>A0A381XA14_9ZZZZ</name>
<evidence type="ECO:0000256" key="1">
    <source>
        <dbReference type="SAM" id="MobiDB-lite"/>
    </source>
</evidence>